<evidence type="ECO:0000259" key="2">
    <source>
        <dbReference type="Pfam" id="PF01757"/>
    </source>
</evidence>
<evidence type="ECO:0000256" key="1">
    <source>
        <dbReference type="SAM" id="Phobius"/>
    </source>
</evidence>
<dbReference type="Pfam" id="PF01757">
    <property type="entry name" value="Acyl_transf_3"/>
    <property type="match status" value="1"/>
</dbReference>
<keyword evidence="3" id="KW-0808">Transferase</keyword>
<evidence type="ECO:0000313" key="3">
    <source>
        <dbReference type="EMBL" id="MEQ2555334.1"/>
    </source>
</evidence>
<keyword evidence="4" id="KW-1185">Reference proteome</keyword>
<keyword evidence="3" id="KW-0012">Acyltransferase</keyword>
<dbReference type="PANTHER" id="PTHR37312">
    <property type="entry name" value="MEMBRANE-BOUND ACYLTRANSFERASE YKRP-RELATED"/>
    <property type="match status" value="1"/>
</dbReference>
<comment type="caution">
    <text evidence="3">The sequence shown here is derived from an EMBL/GenBank/DDBJ whole genome shotgun (WGS) entry which is preliminary data.</text>
</comment>
<dbReference type="Proteomes" id="UP001546774">
    <property type="component" value="Unassembled WGS sequence"/>
</dbReference>
<keyword evidence="1" id="KW-1133">Transmembrane helix</keyword>
<protein>
    <submittedName>
        <fullName evidence="3">Acyltransferase family protein</fullName>
    </submittedName>
</protein>
<dbReference type="InterPro" id="IPR052734">
    <property type="entry name" value="Nod_factor_acetyltransferase"/>
</dbReference>
<evidence type="ECO:0000313" key="4">
    <source>
        <dbReference type="Proteomes" id="UP001546774"/>
    </source>
</evidence>
<proteinExistence type="predicted"/>
<sequence length="338" mass="38764">MEKTKQRISWIDVTKGIAIYLVILGHSLIGLKVNDYIFAFHMPLFFIASGLLFREKSIKKTIAGNIKKLLVPYYITSICVILGRAVSAYLQGWTVQNIRNLCLNTMIGAVFGYGVDGSKWFFTVWMIGAIWFLWAFFWSDIIIHVVFRYTKNWQEWQRAFLIIGISAVSYIVGQYIWIPTNLDVGGFAILFVYIGYLLQKIRIWEQGKLPWICWILCVIVWVYASHTGGINMVIRAVPNFVVLFGAVAGSVMTMKLAIQLDKIPGISRCLSWFGKNSMKILCVHLFEILILSWDFIEVKCHVPVTRLTTIILRTIFIVVVVLCINGVQGIYKKQKKQK</sequence>
<feature type="transmembrane region" description="Helical" evidence="1">
    <location>
        <begin position="36"/>
        <end position="53"/>
    </location>
</feature>
<keyword evidence="1" id="KW-0472">Membrane</keyword>
<keyword evidence="1" id="KW-0812">Transmembrane</keyword>
<gene>
    <name evidence="3" type="ORF">WMO37_09985</name>
</gene>
<accession>A0ABV1H6K4</accession>
<name>A0ABV1H6K4_9FIRM</name>
<dbReference type="InterPro" id="IPR002656">
    <property type="entry name" value="Acyl_transf_3_dom"/>
</dbReference>
<feature type="transmembrane region" description="Helical" evidence="1">
    <location>
        <begin position="211"/>
        <end position="234"/>
    </location>
</feature>
<feature type="transmembrane region" description="Helical" evidence="1">
    <location>
        <begin position="159"/>
        <end position="178"/>
    </location>
</feature>
<feature type="domain" description="Acyltransferase 3" evidence="2">
    <location>
        <begin position="9"/>
        <end position="322"/>
    </location>
</feature>
<dbReference type="EMBL" id="JBBMFS010000008">
    <property type="protein sequence ID" value="MEQ2555334.1"/>
    <property type="molecule type" value="Genomic_DNA"/>
</dbReference>
<feature type="transmembrane region" description="Helical" evidence="1">
    <location>
        <begin position="12"/>
        <end position="30"/>
    </location>
</feature>
<feature type="transmembrane region" description="Helical" evidence="1">
    <location>
        <begin position="73"/>
        <end position="90"/>
    </location>
</feature>
<feature type="transmembrane region" description="Helical" evidence="1">
    <location>
        <begin position="120"/>
        <end position="147"/>
    </location>
</feature>
<feature type="transmembrane region" description="Helical" evidence="1">
    <location>
        <begin position="184"/>
        <end position="199"/>
    </location>
</feature>
<organism evidence="3 4">
    <name type="scientific">Lachnospira intestinalis</name>
    <dbReference type="NCBI Taxonomy" id="3133158"/>
    <lineage>
        <taxon>Bacteria</taxon>
        <taxon>Bacillati</taxon>
        <taxon>Bacillota</taxon>
        <taxon>Clostridia</taxon>
        <taxon>Lachnospirales</taxon>
        <taxon>Lachnospiraceae</taxon>
        <taxon>Lachnospira</taxon>
    </lineage>
</organism>
<dbReference type="PANTHER" id="PTHR37312:SF1">
    <property type="entry name" value="MEMBRANE-BOUND ACYLTRANSFERASE YKRP-RELATED"/>
    <property type="match status" value="1"/>
</dbReference>
<dbReference type="GO" id="GO:0016746">
    <property type="term" value="F:acyltransferase activity"/>
    <property type="evidence" value="ECO:0007669"/>
    <property type="project" value="UniProtKB-KW"/>
</dbReference>
<reference evidence="3" key="1">
    <citation type="submission" date="2024-03" db="EMBL/GenBank/DDBJ databases">
        <title>Human intestinal bacterial collection.</title>
        <authorList>
            <person name="Pauvert C."/>
            <person name="Hitch T.C.A."/>
            <person name="Clavel T."/>
        </authorList>
    </citation>
    <scope>NUCLEOTIDE SEQUENCE [LARGE SCALE GENOMIC DNA]</scope>
    <source>
        <strain evidence="3">CLA-AA-H89B</strain>
    </source>
</reference>
<feature type="transmembrane region" description="Helical" evidence="1">
    <location>
        <begin position="308"/>
        <end position="331"/>
    </location>
</feature>